<dbReference type="GO" id="GO:0008967">
    <property type="term" value="F:phosphoglycolate phosphatase activity"/>
    <property type="evidence" value="ECO:0007669"/>
    <property type="project" value="UniProtKB-EC"/>
</dbReference>
<comment type="caution">
    <text evidence="6">The sequence shown here is derived from an EMBL/GenBank/DDBJ whole genome shotgun (WGS) entry which is preliminary data.</text>
</comment>
<gene>
    <name evidence="6" type="ORF">NE651_02445</name>
</gene>
<name>A0AAJ1CD16_9BACT</name>
<dbReference type="PANTHER" id="PTHR43434:SF1">
    <property type="entry name" value="PHOSPHOGLYCOLATE PHOSPHATASE"/>
    <property type="match status" value="1"/>
</dbReference>
<dbReference type="Gene3D" id="1.10.150.240">
    <property type="entry name" value="Putative phosphatase, domain 2"/>
    <property type="match status" value="1"/>
</dbReference>
<comment type="catalytic activity">
    <reaction evidence="1">
        <text>2-phosphoglycolate + H2O = glycolate + phosphate</text>
        <dbReference type="Rhea" id="RHEA:14369"/>
        <dbReference type="ChEBI" id="CHEBI:15377"/>
        <dbReference type="ChEBI" id="CHEBI:29805"/>
        <dbReference type="ChEBI" id="CHEBI:43474"/>
        <dbReference type="ChEBI" id="CHEBI:58033"/>
        <dbReference type="EC" id="3.1.3.18"/>
    </reaction>
</comment>
<dbReference type="InterPro" id="IPR023214">
    <property type="entry name" value="HAD_sf"/>
</dbReference>
<organism evidence="6 7">
    <name type="scientific">Alistipes onderdonkii</name>
    <dbReference type="NCBI Taxonomy" id="328813"/>
    <lineage>
        <taxon>Bacteria</taxon>
        <taxon>Pseudomonadati</taxon>
        <taxon>Bacteroidota</taxon>
        <taxon>Bacteroidia</taxon>
        <taxon>Bacteroidales</taxon>
        <taxon>Rikenellaceae</taxon>
        <taxon>Alistipes</taxon>
    </lineage>
</organism>
<comment type="similarity">
    <text evidence="3">Belongs to the HAD-like hydrolase superfamily. CbbY/CbbZ/Gph/YieH family.</text>
</comment>
<proteinExistence type="inferred from homology"/>
<dbReference type="CDD" id="cd07505">
    <property type="entry name" value="HAD_BPGM-like"/>
    <property type="match status" value="1"/>
</dbReference>
<sequence>MQIRLILLDFDGTLADTRRANTLAYVATLREAGYALTEEEYAAKYFGMRCNEFLTRYGIADPGERERLRLRKIALYPAFFDTVRLNRPLWEFCRQFRAQGGRVWIVSTGSRANIDNAMRHLGITVTGQRAGSPAPAGCAGMDEAEMVGAGKGTTATGMDGAGVEGTGKGTAGADVDTTGAGNTAPGAAGSYTATAGTGAATPGAARDPEPGEGPNGSVDGILSGSDVEHSKPAPDCFLEAMRREGCTPQETLIFEDSEIGLEAARRSGASYFVVKLDT</sequence>
<evidence type="ECO:0000313" key="7">
    <source>
        <dbReference type="Proteomes" id="UP001205035"/>
    </source>
</evidence>
<dbReference type="InterPro" id="IPR050155">
    <property type="entry name" value="HAD-like_hydrolase_sf"/>
</dbReference>
<feature type="compositionally biased region" description="Low complexity" evidence="5">
    <location>
        <begin position="177"/>
        <end position="205"/>
    </location>
</feature>
<dbReference type="RefSeq" id="WP_022331683.1">
    <property type="nucleotide sequence ID" value="NZ_DAWDUM010000009.1"/>
</dbReference>
<dbReference type="InterPro" id="IPR023198">
    <property type="entry name" value="PGP-like_dom2"/>
</dbReference>
<dbReference type="SUPFAM" id="SSF56784">
    <property type="entry name" value="HAD-like"/>
    <property type="match status" value="1"/>
</dbReference>
<dbReference type="InterPro" id="IPR006439">
    <property type="entry name" value="HAD-SF_hydro_IA"/>
</dbReference>
<accession>A0AAJ1CD16</accession>
<dbReference type="Pfam" id="PF13419">
    <property type="entry name" value="HAD_2"/>
    <property type="match status" value="2"/>
</dbReference>
<dbReference type="GO" id="GO:0005829">
    <property type="term" value="C:cytosol"/>
    <property type="evidence" value="ECO:0007669"/>
    <property type="project" value="TreeGrafter"/>
</dbReference>
<dbReference type="AlphaFoldDB" id="A0AAJ1CD16"/>
<comment type="pathway">
    <text evidence="2">Organic acid metabolism; glycolate biosynthesis; glycolate from 2-phosphoglycolate: step 1/1.</text>
</comment>
<dbReference type="EMBL" id="JANGBQ010000003">
    <property type="protein sequence ID" value="MCQ5081746.1"/>
    <property type="molecule type" value="Genomic_DNA"/>
</dbReference>
<dbReference type="InterPro" id="IPR041492">
    <property type="entry name" value="HAD_2"/>
</dbReference>
<dbReference type="InterPro" id="IPR036412">
    <property type="entry name" value="HAD-like_sf"/>
</dbReference>
<feature type="compositionally biased region" description="Gly residues" evidence="5">
    <location>
        <begin position="159"/>
        <end position="170"/>
    </location>
</feature>
<dbReference type="NCBIfam" id="TIGR01509">
    <property type="entry name" value="HAD-SF-IA-v3"/>
    <property type="match status" value="1"/>
</dbReference>
<feature type="region of interest" description="Disordered" evidence="5">
    <location>
        <begin position="152"/>
        <end position="232"/>
    </location>
</feature>
<evidence type="ECO:0000256" key="5">
    <source>
        <dbReference type="SAM" id="MobiDB-lite"/>
    </source>
</evidence>
<dbReference type="PANTHER" id="PTHR43434">
    <property type="entry name" value="PHOSPHOGLYCOLATE PHOSPHATASE"/>
    <property type="match status" value="1"/>
</dbReference>
<dbReference type="GO" id="GO:0006281">
    <property type="term" value="P:DNA repair"/>
    <property type="evidence" value="ECO:0007669"/>
    <property type="project" value="TreeGrafter"/>
</dbReference>
<dbReference type="Gene3D" id="3.40.50.1000">
    <property type="entry name" value="HAD superfamily/HAD-like"/>
    <property type="match status" value="2"/>
</dbReference>
<evidence type="ECO:0000256" key="3">
    <source>
        <dbReference type="ARBA" id="ARBA00006171"/>
    </source>
</evidence>
<dbReference type="Proteomes" id="UP001205035">
    <property type="component" value="Unassembled WGS sequence"/>
</dbReference>
<dbReference type="EC" id="3.1.3.18" evidence="4"/>
<reference evidence="6" key="1">
    <citation type="submission" date="2022-06" db="EMBL/GenBank/DDBJ databases">
        <title>Isolation of gut microbiota from human fecal samples.</title>
        <authorList>
            <person name="Pamer E.G."/>
            <person name="Barat B."/>
            <person name="Waligurski E."/>
            <person name="Medina S."/>
            <person name="Paddock L."/>
            <person name="Mostad J."/>
        </authorList>
    </citation>
    <scope>NUCLEOTIDE SEQUENCE</scope>
    <source>
        <strain evidence="6">DFI.6.22</strain>
    </source>
</reference>
<evidence type="ECO:0000256" key="1">
    <source>
        <dbReference type="ARBA" id="ARBA00000830"/>
    </source>
</evidence>
<evidence type="ECO:0000256" key="4">
    <source>
        <dbReference type="ARBA" id="ARBA00013078"/>
    </source>
</evidence>
<protein>
    <recommendedName>
        <fullName evidence="4">phosphoglycolate phosphatase</fullName>
        <ecNumber evidence="4">3.1.3.18</ecNumber>
    </recommendedName>
</protein>
<evidence type="ECO:0000313" key="6">
    <source>
        <dbReference type="EMBL" id="MCQ5081746.1"/>
    </source>
</evidence>
<evidence type="ECO:0000256" key="2">
    <source>
        <dbReference type="ARBA" id="ARBA00004818"/>
    </source>
</evidence>